<gene>
    <name evidence="3" type="ORF">MGAL_10B052840</name>
</gene>
<reference evidence="3" key="1">
    <citation type="submission" date="2018-11" db="EMBL/GenBank/DDBJ databases">
        <authorList>
            <person name="Alioto T."/>
            <person name="Alioto T."/>
        </authorList>
    </citation>
    <scope>NUCLEOTIDE SEQUENCE</scope>
</reference>
<dbReference type="EMBL" id="UYJE01001006">
    <property type="protein sequence ID" value="VDH98324.1"/>
    <property type="molecule type" value="Genomic_DNA"/>
</dbReference>
<dbReference type="Pfam" id="PF00643">
    <property type="entry name" value="zf-B_box"/>
    <property type="match status" value="1"/>
</dbReference>
<dbReference type="AlphaFoldDB" id="A0A8B6C1K8"/>
<dbReference type="SUPFAM" id="SSF50969">
    <property type="entry name" value="YVTN repeat-like/Quinoprotein amine dehydrogenase"/>
    <property type="match status" value="1"/>
</dbReference>
<name>A0A8B6C1K8_MYTGA</name>
<evidence type="ECO:0000313" key="4">
    <source>
        <dbReference type="Proteomes" id="UP000596742"/>
    </source>
</evidence>
<feature type="domain" description="B box-type" evidence="2">
    <location>
        <begin position="60"/>
        <end position="102"/>
    </location>
</feature>
<evidence type="ECO:0000256" key="1">
    <source>
        <dbReference type="PROSITE-ProRule" id="PRU00024"/>
    </source>
</evidence>
<dbReference type="Gene3D" id="3.30.160.60">
    <property type="entry name" value="Classic Zinc Finger"/>
    <property type="match status" value="1"/>
</dbReference>
<dbReference type="Pfam" id="PF22586">
    <property type="entry name" value="ANCHR-like_BBOX"/>
    <property type="match status" value="1"/>
</dbReference>
<keyword evidence="1" id="KW-0862">Zinc</keyword>
<proteinExistence type="predicted"/>
<keyword evidence="1" id="KW-0479">Metal-binding</keyword>
<feature type="domain" description="B box-type" evidence="2">
    <location>
        <begin position="1"/>
        <end position="51"/>
    </location>
</feature>
<dbReference type="Gene3D" id="2.120.10.30">
    <property type="entry name" value="TolB, C-terminal domain"/>
    <property type="match status" value="1"/>
</dbReference>
<dbReference type="SMART" id="SM00336">
    <property type="entry name" value="BBOX"/>
    <property type="match status" value="2"/>
</dbReference>
<sequence length="565" mass="62924">MSSLFCEPCQTEDLSSPALKWCTNCEEALCVECERSHRKNKASRNHVLVDLLSAKSLPKVKVQECLSHEEQKLDLFCIDDDELCCRLCMTENHRTCAKVVPVDLVAKDVKSSTMVVHVLEHADDLVNCLGNILVKVEKESKEIDRQGKEISEQVSSYKKHIIDLLDEAEQLVQSKIEEICTKQRKNVTNIQEQALDQKTKIESYLTNLQALSSTDSNDQTFLFAHYLKSLLSETDSLIESKRLNFHSQILSFETNKDIILSSENILGEIGSTIKSNEINVPRHGAQASGSVTDNSNKDIVKKLEFTSQLELTGSGNEQIRGMAVSKTGNIVLCDHKSYYVLLFSADGRYLDKCNVKRKPWNIVILDDLNHAVVSLTGNINIASLVSVCGHLQFIDINTMTSLREIKLDFVPLGLALAGNQILAGTWNQIYILSANGVCVGSAKTNRSRCPVTYIAPKMSSSVDDLYYSTSDFLLLSSKIYGNTMQSFPFVSGRPRGIALDDHGYTYLATMEGQLLRISSEGKLCDTLIEGVEGYGNLWAISFSYDYKKLFVVTENGSSVSVFELK</sequence>
<dbReference type="InterPro" id="IPR011044">
    <property type="entry name" value="Quino_amine_DH_bsu"/>
</dbReference>
<dbReference type="CDD" id="cd19756">
    <property type="entry name" value="Bbox2"/>
    <property type="match status" value="1"/>
</dbReference>
<dbReference type="CDD" id="cd19757">
    <property type="entry name" value="Bbox1"/>
    <property type="match status" value="1"/>
</dbReference>
<dbReference type="InterPro" id="IPR011042">
    <property type="entry name" value="6-blade_b-propeller_TolB-like"/>
</dbReference>
<dbReference type="PROSITE" id="PS50119">
    <property type="entry name" value="ZF_BBOX"/>
    <property type="match status" value="2"/>
</dbReference>
<keyword evidence="1" id="KW-0863">Zinc-finger</keyword>
<dbReference type="GO" id="GO:0008270">
    <property type="term" value="F:zinc ion binding"/>
    <property type="evidence" value="ECO:0007669"/>
    <property type="project" value="UniProtKB-KW"/>
</dbReference>
<dbReference type="Gene3D" id="4.10.830.40">
    <property type="match status" value="1"/>
</dbReference>
<dbReference type="PANTHER" id="PTHR25462:SF296">
    <property type="entry name" value="MEIOTIC P26, ISOFORM F"/>
    <property type="match status" value="1"/>
</dbReference>
<dbReference type="PANTHER" id="PTHR25462">
    <property type="entry name" value="BONUS, ISOFORM C-RELATED"/>
    <property type="match status" value="1"/>
</dbReference>
<accession>A0A8B6C1K8</accession>
<protein>
    <recommendedName>
        <fullName evidence="2">B box-type domain-containing protein</fullName>
    </recommendedName>
</protein>
<organism evidence="3 4">
    <name type="scientific">Mytilus galloprovincialis</name>
    <name type="common">Mediterranean mussel</name>
    <dbReference type="NCBI Taxonomy" id="29158"/>
    <lineage>
        <taxon>Eukaryota</taxon>
        <taxon>Metazoa</taxon>
        <taxon>Spiralia</taxon>
        <taxon>Lophotrochozoa</taxon>
        <taxon>Mollusca</taxon>
        <taxon>Bivalvia</taxon>
        <taxon>Autobranchia</taxon>
        <taxon>Pteriomorphia</taxon>
        <taxon>Mytilida</taxon>
        <taxon>Mytiloidea</taxon>
        <taxon>Mytilidae</taxon>
        <taxon>Mytilinae</taxon>
        <taxon>Mytilus</taxon>
    </lineage>
</organism>
<evidence type="ECO:0000313" key="3">
    <source>
        <dbReference type="EMBL" id="VDH98324.1"/>
    </source>
</evidence>
<comment type="caution">
    <text evidence="3">The sequence shown here is derived from an EMBL/GenBank/DDBJ whole genome shotgun (WGS) entry which is preliminary data.</text>
</comment>
<dbReference type="SUPFAM" id="SSF57845">
    <property type="entry name" value="B-box zinc-binding domain"/>
    <property type="match status" value="1"/>
</dbReference>
<dbReference type="Proteomes" id="UP000596742">
    <property type="component" value="Unassembled WGS sequence"/>
</dbReference>
<evidence type="ECO:0000259" key="2">
    <source>
        <dbReference type="PROSITE" id="PS50119"/>
    </source>
</evidence>
<dbReference type="InterPro" id="IPR047153">
    <property type="entry name" value="TRIM45/56/19-like"/>
</dbReference>
<dbReference type="InterPro" id="IPR000315">
    <property type="entry name" value="Znf_B-box"/>
</dbReference>
<keyword evidence="4" id="KW-1185">Reference proteome</keyword>
<dbReference type="OrthoDB" id="6056399at2759"/>